<accession>A0A2Z2KHJ2</accession>
<dbReference type="RefSeq" id="WP_087916648.1">
    <property type="nucleotide sequence ID" value="NZ_CP021780.1"/>
</dbReference>
<dbReference type="AlphaFoldDB" id="A0A2Z2KHJ2"/>
<gene>
    <name evidence="1" type="ORF">B9T62_18760</name>
</gene>
<dbReference type="KEGG" id="pdh:B9T62_18760"/>
<evidence type="ECO:0000313" key="2">
    <source>
        <dbReference type="Proteomes" id="UP000249890"/>
    </source>
</evidence>
<dbReference type="Proteomes" id="UP000249890">
    <property type="component" value="Chromosome"/>
</dbReference>
<keyword evidence="2" id="KW-1185">Reference proteome</keyword>
<dbReference type="OrthoDB" id="2190065at2"/>
<organism evidence="1 2">
    <name type="scientific">Paenibacillus donghaensis</name>
    <dbReference type="NCBI Taxonomy" id="414771"/>
    <lineage>
        <taxon>Bacteria</taxon>
        <taxon>Bacillati</taxon>
        <taxon>Bacillota</taxon>
        <taxon>Bacilli</taxon>
        <taxon>Bacillales</taxon>
        <taxon>Paenibacillaceae</taxon>
        <taxon>Paenibacillus</taxon>
    </lineage>
</organism>
<dbReference type="EMBL" id="CP021780">
    <property type="protein sequence ID" value="ASA22650.1"/>
    <property type="molecule type" value="Genomic_DNA"/>
</dbReference>
<protein>
    <submittedName>
        <fullName evidence="1">Uncharacterized protein</fullName>
    </submittedName>
</protein>
<proteinExistence type="predicted"/>
<sequence>MIEELIAWANDYKKRAREVVDILNYHQIMSEDAFRSEGRIQAMDDMLSFIEEGKTKEICYYCTEKPLIDRKCLMSSGKGDYSVFINSCNYLEDSEIGDWNAKFSLHGVKINYCPMCGRVLNE</sequence>
<reference evidence="1 2" key="1">
    <citation type="submission" date="2017-06" db="EMBL/GenBank/DDBJ databases">
        <title>Complete genome sequence of Paenibacillus donghaensis KCTC 13049T isolated from East Sea sediment, South Korea.</title>
        <authorList>
            <person name="Jung B.K."/>
            <person name="Hong S.-J."/>
            <person name="Shin J.-H."/>
        </authorList>
    </citation>
    <scope>NUCLEOTIDE SEQUENCE [LARGE SCALE GENOMIC DNA]</scope>
    <source>
        <strain evidence="1 2">KCTC 13049</strain>
    </source>
</reference>
<evidence type="ECO:0000313" key="1">
    <source>
        <dbReference type="EMBL" id="ASA22650.1"/>
    </source>
</evidence>
<name>A0A2Z2KHJ2_9BACL</name>